<dbReference type="EMBL" id="AAGBIR010000025">
    <property type="protein sequence ID" value="EBO0847917.1"/>
    <property type="molecule type" value="Genomic_DNA"/>
</dbReference>
<protein>
    <submittedName>
        <fullName evidence="2">Uncharacterized protein</fullName>
    </submittedName>
</protein>
<proteinExistence type="predicted"/>
<feature type="region of interest" description="Disordered" evidence="1">
    <location>
        <begin position="32"/>
        <end position="60"/>
    </location>
</feature>
<reference evidence="2" key="1">
    <citation type="submission" date="2018-06" db="EMBL/GenBank/DDBJ databases">
        <authorList>
            <consortium name="PulseNet: The National Subtyping Network for Foodborne Disease Surveillance"/>
            <person name="Tarr C.L."/>
            <person name="Trees E."/>
            <person name="Katz L.S."/>
            <person name="Carleton-Romer H.A."/>
            <person name="Stroika S."/>
            <person name="Kucerova Z."/>
            <person name="Roache K.F."/>
            <person name="Sabol A.L."/>
            <person name="Besser J."/>
            <person name="Gerner-Smidt P."/>
        </authorList>
    </citation>
    <scope>NUCLEOTIDE SEQUENCE</scope>
    <source>
        <strain evidence="2">PNUSAS044035</strain>
    </source>
</reference>
<dbReference type="AlphaFoldDB" id="A0A5T9Q074"/>
<name>A0A5T9Q074_SALER</name>
<gene>
    <name evidence="2" type="ORF">DRI59_25005</name>
</gene>
<evidence type="ECO:0000256" key="1">
    <source>
        <dbReference type="SAM" id="MobiDB-lite"/>
    </source>
</evidence>
<feature type="compositionally biased region" description="Basic and acidic residues" evidence="1">
    <location>
        <begin position="32"/>
        <end position="41"/>
    </location>
</feature>
<accession>A0A5T9Q074</accession>
<sequence>MEVMRKPVMLIPERCLADSDAEHVQALRRTLRKADRQREQNRQAQAMAAPDYSWSASRRR</sequence>
<comment type="caution">
    <text evidence="2">The sequence shown here is derived from an EMBL/GenBank/DDBJ whole genome shotgun (WGS) entry which is preliminary data.</text>
</comment>
<evidence type="ECO:0000313" key="2">
    <source>
        <dbReference type="EMBL" id="EBO0847917.1"/>
    </source>
</evidence>
<organism evidence="2">
    <name type="scientific">Salmonella enterica</name>
    <name type="common">Salmonella choleraesuis</name>
    <dbReference type="NCBI Taxonomy" id="28901"/>
    <lineage>
        <taxon>Bacteria</taxon>
        <taxon>Pseudomonadati</taxon>
        <taxon>Pseudomonadota</taxon>
        <taxon>Gammaproteobacteria</taxon>
        <taxon>Enterobacterales</taxon>
        <taxon>Enterobacteriaceae</taxon>
        <taxon>Salmonella</taxon>
    </lineage>
</organism>